<protein>
    <submittedName>
        <fullName evidence="5">(S)-2-haloacid dehalogenase</fullName>
        <ecNumber evidence="5">3.8.1.2</ecNumber>
    </submittedName>
</protein>
<reference evidence="5 6" key="1">
    <citation type="journal article" date="2020" name="Antonie Van Leeuwenhoek">
        <title>Rhodopirellula heiligendammensis sp. nov., Rhodopirellula pilleata sp. nov., and Rhodopirellula solitaria sp. nov. isolated from natural or artificial marine surfaces in Northern Germany and California, USA, and emended description of the genus Rhodopirellula.</title>
        <authorList>
            <person name="Kallscheuer N."/>
            <person name="Wiegand S."/>
            <person name="Jogler M."/>
            <person name="Boedeker C."/>
            <person name="Peeters S.H."/>
            <person name="Rast P."/>
            <person name="Heuer A."/>
            <person name="Jetten M.S.M."/>
            <person name="Rohde M."/>
            <person name="Jogler C."/>
        </authorList>
    </citation>
    <scope>NUCLEOTIDE SEQUENCE [LARGE SCALE GENOMIC DNA]</scope>
    <source>
        <strain evidence="5 6">Poly21</strain>
    </source>
</reference>
<name>A0A5C6BUJ6_9BACT</name>
<dbReference type="Gene3D" id="1.10.150.240">
    <property type="entry name" value="Putative phosphatase, domain 2"/>
    <property type="match status" value="1"/>
</dbReference>
<dbReference type="GO" id="GO:0018784">
    <property type="term" value="F:(S)-2-haloacid dehalogenase activity"/>
    <property type="evidence" value="ECO:0007669"/>
    <property type="project" value="UniProtKB-EC"/>
</dbReference>
<gene>
    <name evidence="5" type="ORF">Poly21_27190</name>
</gene>
<dbReference type="PANTHER" id="PTHR43316:SF3">
    <property type="entry name" value="HALOACID DEHALOGENASE, TYPE II (AFU_ORTHOLOGUE AFUA_2G07750)-RELATED"/>
    <property type="match status" value="1"/>
</dbReference>
<dbReference type="EC" id="3.8.1.2" evidence="5"/>
<dbReference type="Pfam" id="PF00702">
    <property type="entry name" value="Hydrolase"/>
    <property type="match status" value="1"/>
</dbReference>
<dbReference type="Gene3D" id="3.40.30.10">
    <property type="entry name" value="Glutaredoxin"/>
    <property type="match status" value="1"/>
</dbReference>
<dbReference type="CDD" id="cd02588">
    <property type="entry name" value="HAD_L2-DEX"/>
    <property type="match status" value="1"/>
</dbReference>
<dbReference type="Proteomes" id="UP000319908">
    <property type="component" value="Unassembled WGS sequence"/>
</dbReference>
<proteinExistence type="inferred from homology"/>
<dbReference type="SFLD" id="SFLDS00003">
    <property type="entry name" value="Haloacid_Dehalogenase"/>
    <property type="match status" value="1"/>
</dbReference>
<comment type="similarity">
    <text evidence="1">Belongs to the HAD-like hydrolase superfamily. S-2-haloalkanoic acid dehalogenase family.</text>
</comment>
<dbReference type="RefSeq" id="WP_367302550.1">
    <property type="nucleotide sequence ID" value="NZ_SJPU01000002.1"/>
</dbReference>
<feature type="domain" description="Thioredoxin" evidence="4">
    <location>
        <begin position="326"/>
        <end position="498"/>
    </location>
</feature>
<dbReference type="CDD" id="cd02970">
    <property type="entry name" value="PRX_like2"/>
    <property type="match status" value="1"/>
</dbReference>
<dbReference type="InterPro" id="IPR023214">
    <property type="entry name" value="HAD_sf"/>
</dbReference>
<dbReference type="InterPro" id="IPR006439">
    <property type="entry name" value="HAD-SF_hydro_IA"/>
</dbReference>
<dbReference type="GO" id="GO:0016491">
    <property type="term" value="F:oxidoreductase activity"/>
    <property type="evidence" value="ECO:0007669"/>
    <property type="project" value="InterPro"/>
</dbReference>
<dbReference type="InterPro" id="IPR036412">
    <property type="entry name" value="HAD-like_sf"/>
</dbReference>
<dbReference type="InterPro" id="IPR000866">
    <property type="entry name" value="AhpC/TSA"/>
</dbReference>
<dbReference type="PANTHER" id="PTHR43316">
    <property type="entry name" value="HYDROLASE, HALOACID DELAHOGENASE-RELATED"/>
    <property type="match status" value="1"/>
</dbReference>
<sequence>MKTRSISLAVSMFVMGLTGNAYGQVASGAVSTRGGQPMPTPKILIFDVNETLLDLTPLKASVGEALHGREDLLPLWFSTILHYSLVETLSGEYHSFGEIGTAALMMVAETKGIELTSDRAKEAIVTPLRSLPPHADVIAGLRALKDDGFRIVSLTNSSAIGVETQFRNAGLIDLFETRYSVDSVKKFKPHPDTYRFVLKELGVQPEEVLMVAAHAWDLAGAKNVGLQTAFIARPGKTLYPNVAKPDYVVSDLAELQKALKVSSQRDQANSLEKPNAPTAVGDTASLSAQLQEKAAANAANYPADVVQTYAQGIEIVRATDIEESAKQVGEMAIDAQLSGWKGEQVRLSDLWQDGPIVLMWYRGGWCPYCNLQLRAMQQAIDQIEHAGAKLVVLTPELPEKARATAEANELDIVALHDRDSAVARKYGLVFQLPEVIIPAYRDKLRLPEYNGNDAMELPLSATYVIDKSGRITFAFLDADYKKRAEPADVIKAVQAAAR</sequence>
<dbReference type="SUPFAM" id="SSF56784">
    <property type="entry name" value="HAD-like"/>
    <property type="match status" value="1"/>
</dbReference>
<dbReference type="SFLD" id="SFLDG01129">
    <property type="entry name" value="C1.5:_HAD__Beta-PGM__Phosphata"/>
    <property type="match status" value="1"/>
</dbReference>
<evidence type="ECO:0000259" key="4">
    <source>
        <dbReference type="PROSITE" id="PS51352"/>
    </source>
</evidence>
<dbReference type="Pfam" id="PF00578">
    <property type="entry name" value="AhpC-TSA"/>
    <property type="match status" value="1"/>
</dbReference>
<evidence type="ECO:0000256" key="3">
    <source>
        <dbReference type="SAM" id="SignalP"/>
    </source>
</evidence>
<keyword evidence="6" id="KW-1185">Reference proteome</keyword>
<organism evidence="5 6">
    <name type="scientific">Allorhodopirellula heiligendammensis</name>
    <dbReference type="NCBI Taxonomy" id="2714739"/>
    <lineage>
        <taxon>Bacteria</taxon>
        <taxon>Pseudomonadati</taxon>
        <taxon>Planctomycetota</taxon>
        <taxon>Planctomycetia</taxon>
        <taxon>Pirellulales</taxon>
        <taxon>Pirellulaceae</taxon>
        <taxon>Allorhodopirellula</taxon>
    </lineage>
</organism>
<dbReference type="NCBIfam" id="TIGR01509">
    <property type="entry name" value="HAD-SF-IA-v3"/>
    <property type="match status" value="1"/>
</dbReference>
<dbReference type="Gene3D" id="3.40.50.1000">
    <property type="entry name" value="HAD superfamily/HAD-like"/>
    <property type="match status" value="1"/>
</dbReference>
<evidence type="ECO:0000256" key="1">
    <source>
        <dbReference type="ARBA" id="ARBA00008106"/>
    </source>
</evidence>
<dbReference type="InterPro" id="IPR036249">
    <property type="entry name" value="Thioredoxin-like_sf"/>
</dbReference>
<dbReference type="InterPro" id="IPR006328">
    <property type="entry name" value="2-HAD"/>
</dbReference>
<comment type="caution">
    <text evidence="5">The sequence shown here is derived from an EMBL/GenBank/DDBJ whole genome shotgun (WGS) entry which is preliminary data.</text>
</comment>
<evidence type="ECO:0000313" key="5">
    <source>
        <dbReference type="EMBL" id="TWU15522.1"/>
    </source>
</evidence>
<dbReference type="NCBIfam" id="TIGR01428">
    <property type="entry name" value="HAD_type_II"/>
    <property type="match status" value="1"/>
</dbReference>
<accession>A0A5C6BUJ6</accession>
<dbReference type="NCBIfam" id="TIGR01493">
    <property type="entry name" value="HAD-SF-IA-v2"/>
    <property type="match status" value="1"/>
</dbReference>
<dbReference type="InterPro" id="IPR051540">
    <property type="entry name" value="S-2-haloacid_dehalogenase"/>
</dbReference>
<evidence type="ECO:0000256" key="2">
    <source>
        <dbReference type="ARBA" id="ARBA00022801"/>
    </source>
</evidence>
<dbReference type="PROSITE" id="PS51352">
    <property type="entry name" value="THIOREDOXIN_2"/>
    <property type="match status" value="1"/>
</dbReference>
<dbReference type="AlphaFoldDB" id="A0A5C6BUJ6"/>
<keyword evidence="2 5" id="KW-0378">Hydrolase</keyword>
<evidence type="ECO:0000313" key="6">
    <source>
        <dbReference type="Proteomes" id="UP000319908"/>
    </source>
</evidence>
<dbReference type="PRINTS" id="PR00413">
    <property type="entry name" value="HADHALOGNASE"/>
</dbReference>
<dbReference type="EMBL" id="SJPU01000002">
    <property type="protein sequence ID" value="TWU15522.1"/>
    <property type="molecule type" value="Genomic_DNA"/>
</dbReference>
<dbReference type="GO" id="GO:0016209">
    <property type="term" value="F:antioxidant activity"/>
    <property type="evidence" value="ECO:0007669"/>
    <property type="project" value="InterPro"/>
</dbReference>
<dbReference type="InterPro" id="IPR013766">
    <property type="entry name" value="Thioredoxin_domain"/>
</dbReference>
<keyword evidence="3" id="KW-0732">Signal</keyword>
<feature type="chain" id="PRO_5022730606" evidence="3">
    <location>
        <begin position="24"/>
        <end position="498"/>
    </location>
</feature>
<dbReference type="SUPFAM" id="SSF52833">
    <property type="entry name" value="Thioredoxin-like"/>
    <property type="match status" value="1"/>
</dbReference>
<feature type="signal peptide" evidence="3">
    <location>
        <begin position="1"/>
        <end position="23"/>
    </location>
</feature>
<dbReference type="InterPro" id="IPR023198">
    <property type="entry name" value="PGP-like_dom2"/>
</dbReference>